<organism evidence="3 4">
    <name type="scientific">Lentzea tibetensis</name>
    <dbReference type="NCBI Taxonomy" id="2591470"/>
    <lineage>
        <taxon>Bacteria</taxon>
        <taxon>Bacillati</taxon>
        <taxon>Actinomycetota</taxon>
        <taxon>Actinomycetes</taxon>
        <taxon>Pseudonocardiales</taxon>
        <taxon>Pseudonocardiaceae</taxon>
        <taxon>Lentzea</taxon>
    </lineage>
</organism>
<gene>
    <name evidence="3" type="ORF">FKR81_27020</name>
</gene>
<reference evidence="3 4" key="1">
    <citation type="submission" date="2019-07" db="EMBL/GenBank/DDBJ databases">
        <title>Lentzea xizangensis sp. nov., isolated from Qinghai-Tibetan Plateau Soils.</title>
        <authorList>
            <person name="Huang J."/>
        </authorList>
    </citation>
    <scope>NUCLEOTIDE SEQUENCE [LARGE SCALE GENOMIC DNA]</scope>
    <source>
        <strain evidence="3 4">FXJ1.1311</strain>
    </source>
</reference>
<evidence type="ECO:0000256" key="1">
    <source>
        <dbReference type="ARBA" id="ARBA00022801"/>
    </source>
</evidence>
<feature type="signal peptide" evidence="2">
    <location>
        <begin position="1"/>
        <end position="23"/>
    </location>
</feature>
<dbReference type="GO" id="GO:0016787">
    <property type="term" value="F:hydrolase activity"/>
    <property type="evidence" value="ECO:0007669"/>
    <property type="project" value="UniProtKB-KW"/>
</dbReference>
<dbReference type="AlphaFoldDB" id="A0A563EN80"/>
<dbReference type="PANTHER" id="PTHR33886">
    <property type="entry name" value="UNSATURATED RHAMNOGALACTURONAN HYDROLASE (EUROFUNG)"/>
    <property type="match status" value="1"/>
</dbReference>
<dbReference type="Pfam" id="PF07470">
    <property type="entry name" value="Glyco_hydro_88"/>
    <property type="match status" value="1"/>
</dbReference>
<evidence type="ECO:0000313" key="3">
    <source>
        <dbReference type="EMBL" id="TWP48585.1"/>
    </source>
</evidence>
<accession>A0A563EN80</accession>
<evidence type="ECO:0000256" key="2">
    <source>
        <dbReference type="SAM" id="SignalP"/>
    </source>
</evidence>
<dbReference type="GO" id="GO:0005975">
    <property type="term" value="P:carbohydrate metabolic process"/>
    <property type="evidence" value="ECO:0007669"/>
    <property type="project" value="InterPro"/>
</dbReference>
<evidence type="ECO:0008006" key="5">
    <source>
        <dbReference type="Google" id="ProtNLM"/>
    </source>
</evidence>
<dbReference type="OrthoDB" id="258246at2"/>
<sequence length="333" mass="35948">MRFRTSLVVAFVAVGLVSTPVTAQAVPCAVTDAMTKASQHWLTNGPDLAANNWSNANYHVGNLALVRTTGISNHKTWPWVKANKFLLPLDTAHPYAADPQSSGEPYLDVAFFHPEPEVLQPLRDNLRAQVRDGKTYWTTPDALNMSLPSFTRIAVADRDQAMLDYAQKSFRALQRRTYNEFTGLWSFHTQTNGWAVQGLAKAVLNLPADSPARADFARTLRKSAAALARQQRSDGFWASSVHGRDIEAASTAMITYAIAAGINANVLDRPTYLPIVQRGWAALTSKALAADGKFGYVQARGSSTPASAGDTAGFAVGSFLIAGQQVVPLTPGC</sequence>
<feature type="chain" id="PRO_5038743325" description="Glycosyl hydrolase family 88" evidence="2">
    <location>
        <begin position="24"/>
        <end position="333"/>
    </location>
</feature>
<dbReference type="EMBL" id="VOBR01000019">
    <property type="protein sequence ID" value="TWP48585.1"/>
    <property type="molecule type" value="Genomic_DNA"/>
</dbReference>
<comment type="caution">
    <text evidence="3">The sequence shown here is derived from an EMBL/GenBank/DDBJ whole genome shotgun (WGS) entry which is preliminary data.</text>
</comment>
<dbReference type="InterPro" id="IPR008928">
    <property type="entry name" value="6-hairpin_glycosidase_sf"/>
</dbReference>
<keyword evidence="1" id="KW-0378">Hydrolase</keyword>
<proteinExistence type="predicted"/>
<dbReference type="InterPro" id="IPR010905">
    <property type="entry name" value="Glyco_hydro_88"/>
</dbReference>
<keyword evidence="4" id="KW-1185">Reference proteome</keyword>
<name>A0A563EN80_9PSEU</name>
<dbReference type="InterPro" id="IPR012341">
    <property type="entry name" value="6hp_glycosidase-like_sf"/>
</dbReference>
<dbReference type="SUPFAM" id="SSF48208">
    <property type="entry name" value="Six-hairpin glycosidases"/>
    <property type="match status" value="1"/>
</dbReference>
<dbReference type="Gene3D" id="1.50.10.10">
    <property type="match status" value="1"/>
</dbReference>
<evidence type="ECO:0000313" key="4">
    <source>
        <dbReference type="Proteomes" id="UP000316639"/>
    </source>
</evidence>
<dbReference type="InterPro" id="IPR052043">
    <property type="entry name" value="PolySaccharide_Degr_Enz"/>
</dbReference>
<protein>
    <recommendedName>
        <fullName evidence="5">Glycosyl hydrolase family 88</fullName>
    </recommendedName>
</protein>
<dbReference type="Proteomes" id="UP000316639">
    <property type="component" value="Unassembled WGS sequence"/>
</dbReference>
<dbReference type="PANTHER" id="PTHR33886:SF8">
    <property type="entry name" value="UNSATURATED RHAMNOGALACTURONAN HYDROLASE (EUROFUNG)"/>
    <property type="match status" value="1"/>
</dbReference>
<keyword evidence="2" id="KW-0732">Signal</keyword>